<evidence type="ECO:0000313" key="4">
    <source>
        <dbReference type="Proteomes" id="UP000282084"/>
    </source>
</evidence>
<dbReference type="EMBL" id="RBXO01000001">
    <property type="protein sequence ID" value="RKT52836.1"/>
    <property type="molecule type" value="Genomic_DNA"/>
</dbReference>
<organism evidence="3 4">
    <name type="scientific">Saccharothrix australiensis</name>
    <dbReference type="NCBI Taxonomy" id="2072"/>
    <lineage>
        <taxon>Bacteria</taxon>
        <taxon>Bacillati</taxon>
        <taxon>Actinomycetota</taxon>
        <taxon>Actinomycetes</taxon>
        <taxon>Pseudonocardiales</taxon>
        <taxon>Pseudonocardiaceae</taxon>
        <taxon>Saccharothrix</taxon>
    </lineage>
</organism>
<evidence type="ECO:0000256" key="1">
    <source>
        <dbReference type="SAM" id="Phobius"/>
    </source>
</evidence>
<comment type="caution">
    <text evidence="3">The sequence shown here is derived from an EMBL/GenBank/DDBJ whole genome shotgun (WGS) entry which is preliminary data.</text>
</comment>
<keyword evidence="1" id="KW-0812">Transmembrane</keyword>
<dbReference type="OrthoDB" id="3529409at2"/>
<keyword evidence="1" id="KW-1133">Transmembrane helix</keyword>
<accession>A0A495VTY6</accession>
<gene>
    <name evidence="3" type="ORF">C8E97_1374</name>
</gene>
<proteinExistence type="predicted"/>
<feature type="domain" description="YtkA-like" evidence="2">
    <location>
        <begin position="80"/>
        <end position="146"/>
    </location>
</feature>
<dbReference type="InterPro" id="IPR032693">
    <property type="entry name" value="YtkA-like_dom"/>
</dbReference>
<sequence>MNGGRARRPAGADRSQFWQGAVLGLCLGVTLALVLGLVAFVATRPTAPVAAAAPTPQPTGGATQAAVDITAEHLGNLKVAVEAQVSAPGSYDPITKGQVVAYTDMVAMPMTHRQGPIVMAEVAGRPGVYQATTTVDMIGEYNVTVEVKQPMATKADRRIDVQSVSPK</sequence>
<keyword evidence="4" id="KW-1185">Reference proteome</keyword>
<name>A0A495VTY6_9PSEU</name>
<evidence type="ECO:0000259" key="2">
    <source>
        <dbReference type="Pfam" id="PF13115"/>
    </source>
</evidence>
<reference evidence="3 4" key="1">
    <citation type="submission" date="2018-10" db="EMBL/GenBank/DDBJ databases">
        <title>Sequencing the genomes of 1000 actinobacteria strains.</title>
        <authorList>
            <person name="Klenk H.-P."/>
        </authorList>
    </citation>
    <scope>NUCLEOTIDE SEQUENCE [LARGE SCALE GENOMIC DNA]</scope>
    <source>
        <strain evidence="3 4">DSM 43800</strain>
    </source>
</reference>
<protein>
    <recommendedName>
        <fullName evidence="2">YtkA-like domain-containing protein</fullName>
    </recommendedName>
</protein>
<dbReference type="Pfam" id="PF13115">
    <property type="entry name" value="YtkA"/>
    <property type="match status" value="1"/>
</dbReference>
<evidence type="ECO:0000313" key="3">
    <source>
        <dbReference type="EMBL" id="RKT52836.1"/>
    </source>
</evidence>
<feature type="transmembrane region" description="Helical" evidence="1">
    <location>
        <begin position="21"/>
        <end position="42"/>
    </location>
</feature>
<dbReference type="RefSeq" id="WP_147455015.1">
    <property type="nucleotide sequence ID" value="NZ_RBXO01000001.1"/>
</dbReference>
<keyword evidence="1" id="KW-0472">Membrane</keyword>
<dbReference type="Proteomes" id="UP000282084">
    <property type="component" value="Unassembled WGS sequence"/>
</dbReference>
<dbReference type="AlphaFoldDB" id="A0A495VTY6"/>